<dbReference type="EMBL" id="SDEE01000193">
    <property type="protein sequence ID" value="RXW19591.1"/>
    <property type="molecule type" value="Genomic_DNA"/>
</dbReference>
<protein>
    <recommendedName>
        <fullName evidence="5">ABC transporter domain-containing protein</fullName>
    </recommendedName>
</protein>
<reference evidence="6 7" key="1">
    <citation type="submission" date="2019-01" db="EMBL/GenBank/DDBJ databases">
        <title>Draft genome sequence of Psathyrella aberdarensis IHI B618.</title>
        <authorList>
            <person name="Buettner E."/>
            <person name="Kellner H."/>
        </authorList>
    </citation>
    <scope>NUCLEOTIDE SEQUENCE [LARGE SCALE GENOMIC DNA]</scope>
    <source>
        <strain evidence="6 7">IHI B618</strain>
    </source>
</reference>
<feature type="domain" description="ABC transporter" evidence="5">
    <location>
        <begin position="426"/>
        <end position="693"/>
    </location>
</feature>
<feature type="compositionally biased region" description="Polar residues" evidence="3">
    <location>
        <begin position="11"/>
        <end position="20"/>
    </location>
</feature>
<dbReference type="STRING" id="2316362.A0A4Q2DKB1"/>
<evidence type="ECO:0000256" key="4">
    <source>
        <dbReference type="SAM" id="Phobius"/>
    </source>
</evidence>
<dbReference type="Gene3D" id="3.40.50.300">
    <property type="entry name" value="P-loop containing nucleotide triphosphate hydrolases"/>
    <property type="match status" value="1"/>
</dbReference>
<dbReference type="InterPro" id="IPR027417">
    <property type="entry name" value="P-loop_NTPase"/>
</dbReference>
<evidence type="ECO:0000313" key="6">
    <source>
        <dbReference type="EMBL" id="RXW19591.1"/>
    </source>
</evidence>
<dbReference type="GO" id="GO:0015421">
    <property type="term" value="F:ABC-type oligopeptide transporter activity"/>
    <property type="evidence" value="ECO:0007669"/>
    <property type="project" value="TreeGrafter"/>
</dbReference>
<dbReference type="PROSITE" id="PS50893">
    <property type="entry name" value="ABC_TRANSPORTER_2"/>
    <property type="match status" value="1"/>
</dbReference>
<evidence type="ECO:0000259" key="5">
    <source>
        <dbReference type="PROSITE" id="PS50893"/>
    </source>
</evidence>
<dbReference type="SMART" id="SM00382">
    <property type="entry name" value="AAA"/>
    <property type="match status" value="1"/>
</dbReference>
<feature type="compositionally biased region" description="Acidic residues" evidence="3">
    <location>
        <begin position="722"/>
        <end position="737"/>
    </location>
</feature>
<dbReference type="GO" id="GO:0016887">
    <property type="term" value="F:ATP hydrolysis activity"/>
    <property type="evidence" value="ECO:0007669"/>
    <property type="project" value="InterPro"/>
</dbReference>
<sequence>MTGATIDSEKTSGPPSSTNSKEVKGENGLLKPKKPVPDPEPYETHQLGVFRTHISWGGSNSSFLNLKSYFTEVFTGYLPTLYRLLSDIYALAPVILVLYFMATFWIGISQAVEMSIASRMLQSLERVLNGENASHKDIARSLTLLVSWSAFSGCLDYYKNQIFFKLRSRVINHFQLMIMRVDLGRDLPTSQDETTKASLTAEEAWEALERLSDYFQNLVSAASQIFAMIQIASDAGGPLFVLACLARPLYEQVGNISIYDAVCFAYDNNEDHIRLRALECLARDQYRQDIISGNLTEWIIQEYCKMKDRLLDTQEDDPLYLFHARQQFRTDIVGKVLKDLPLIYSAVYALLNPSRFSLSGIAIMRSSAQSLHWIFYSIIREDLGMKKKVRNLQNLYSTNEIKNAMEDGTTTYPDEKSNPDGMAFELRGIEFSYPGSESKEPSLKNVNLKIPAGSLVIFVGANGSGKSTLIRLLSRLYDPSSGSLLIDGQPSTSYRLSSLRESSVLLCQDHNVFPFSFAENIGLGYPALMDNIELVKDAAEKGGSKGFIEKLQKGFDTVLYPQIATVSQNLEHYPEHPLHKVRKTVGKKLDISGGEKQRVVASRAFMRMHSGNIKFVAVDEPTSALDSEGEYELFNRLLESRAGKTMIFVTHRFGYLTKHADIIVCMKDGEIAEVGKHSELITKKGEYAKLYNIQANAFLADASDDLVYGHGSTPSDPGTDGSDQDDWDDNYDDGSSN</sequence>
<dbReference type="GO" id="GO:0005524">
    <property type="term" value="F:ATP binding"/>
    <property type="evidence" value="ECO:0007669"/>
    <property type="project" value="UniProtKB-KW"/>
</dbReference>
<dbReference type="AlphaFoldDB" id="A0A4Q2DKB1"/>
<dbReference type="Proteomes" id="UP000290288">
    <property type="component" value="Unassembled WGS sequence"/>
</dbReference>
<evidence type="ECO:0000313" key="7">
    <source>
        <dbReference type="Proteomes" id="UP000290288"/>
    </source>
</evidence>
<evidence type="ECO:0000256" key="3">
    <source>
        <dbReference type="SAM" id="MobiDB-lite"/>
    </source>
</evidence>
<keyword evidence="4" id="KW-0472">Membrane</keyword>
<keyword evidence="4" id="KW-1133">Transmembrane helix</keyword>
<keyword evidence="2" id="KW-0067">ATP-binding</keyword>
<feature type="region of interest" description="Disordered" evidence="3">
    <location>
        <begin position="709"/>
        <end position="737"/>
    </location>
</feature>
<dbReference type="InterPro" id="IPR003593">
    <property type="entry name" value="AAA+_ATPase"/>
</dbReference>
<name>A0A4Q2DKB1_9AGAR</name>
<dbReference type="Pfam" id="PF00005">
    <property type="entry name" value="ABC_tran"/>
    <property type="match status" value="1"/>
</dbReference>
<gene>
    <name evidence="6" type="ORF">EST38_g6260</name>
</gene>
<evidence type="ECO:0000256" key="1">
    <source>
        <dbReference type="ARBA" id="ARBA00022741"/>
    </source>
</evidence>
<feature type="region of interest" description="Disordered" evidence="3">
    <location>
        <begin position="1"/>
        <end position="42"/>
    </location>
</feature>
<keyword evidence="4" id="KW-0812">Transmembrane</keyword>
<comment type="caution">
    <text evidence="6">The sequence shown here is derived from an EMBL/GenBank/DDBJ whole genome shotgun (WGS) entry which is preliminary data.</text>
</comment>
<keyword evidence="7" id="KW-1185">Reference proteome</keyword>
<evidence type="ECO:0000256" key="2">
    <source>
        <dbReference type="ARBA" id="ARBA00022840"/>
    </source>
</evidence>
<proteinExistence type="predicted"/>
<dbReference type="InterPro" id="IPR039421">
    <property type="entry name" value="Type_1_exporter"/>
</dbReference>
<dbReference type="InterPro" id="IPR003439">
    <property type="entry name" value="ABC_transporter-like_ATP-bd"/>
</dbReference>
<dbReference type="PANTHER" id="PTHR43394:SF1">
    <property type="entry name" value="ATP-BINDING CASSETTE SUB-FAMILY B MEMBER 10, MITOCHONDRIAL"/>
    <property type="match status" value="1"/>
</dbReference>
<organism evidence="6 7">
    <name type="scientific">Candolleomyces aberdarensis</name>
    <dbReference type="NCBI Taxonomy" id="2316362"/>
    <lineage>
        <taxon>Eukaryota</taxon>
        <taxon>Fungi</taxon>
        <taxon>Dikarya</taxon>
        <taxon>Basidiomycota</taxon>
        <taxon>Agaricomycotina</taxon>
        <taxon>Agaricomycetes</taxon>
        <taxon>Agaricomycetidae</taxon>
        <taxon>Agaricales</taxon>
        <taxon>Agaricineae</taxon>
        <taxon>Psathyrellaceae</taxon>
        <taxon>Candolleomyces</taxon>
    </lineage>
</organism>
<dbReference type="OrthoDB" id="6500128at2759"/>
<feature type="transmembrane region" description="Helical" evidence="4">
    <location>
        <begin position="88"/>
        <end position="108"/>
    </location>
</feature>
<dbReference type="PANTHER" id="PTHR43394">
    <property type="entry name" value="ATP-DEPENDENT PERMEASE MDL1, MITOCHONDRIAL"/>
    <property type="match status" value="1"/>
</dbReference>
<accession>A0A4Q2DKB1</accession>
<dbReference type="SUPFAM" id="SSF52540">
    <property type="entry name" value="P-loop containing nucleoside triphosphate hydrolases"/>
    <property type="match status" value="1"/>
</dbReference>
<keyword evidence="1" id="KW-0547">Nucleotide-binding</keyword>